<feature type="domain" description="C2H2-type" evidence="3">
    <location>
        <begin position="25"/>
        <end position="48"/>
    </location>
</feature>
<evidence type="ECO:0000256" key="2">
    <source>
        <dbReference type="SAM" id="MobiDB-lite"/>
    </source>
</evidence>
<dbReference type="PANTHER" id="PTHR31212:SF4">
    <property type="entry name" value="ALPHA-KETOGLUTARATE-DEPENDENT DIOXYGENASE ALKB HOMOLOG 3"/>
    <property type="match status" value="1"/>
</dbReference>
<dbReference type="STRING" id="282301.A0A267G7T1"/>
<dbReference type="Pfam" id="PF13532">
    <property type="entry name" value="2OG-FeII_Oxy_2"/>
    <property type="match status" value="1"/>
</dbReference>
<evidence type="ECO:0000256" key="1">
    <source>
        <dbReference type="ARBA" id="ARBA00001954"/>
    </source>
</evidence>
<dbReference type="SMART" id="SM00355">
    <property type="entry name" value="ZnF_C2H2"/>
    <property type="match status" value="2"/>
</dbReference>
<feature type="non-terminal residue" evidence="4">
    <location>
        <position position="1"/>
    </location>
</feature>
<evidence type="ECO:0000313" key="4">
    <source>
        <dbReference type="EMBL" id="PAA82071.1"/>
    </source>
</evidence>
<feature type="compositionally biased region" description="Basic and acidic residues" evidence="2">
    <location>
        <begin position="389"/>
        <end position="399"/>
    </location>
</feature>
<dbReference type="GO" id="GO:0006307">
    <property type="term" value="P:DNA alkylation repair"/>
    <property type="evidence" value="ECO:0007669"/>
    <property type="project" value="InterPro"/>
</dbReference>
<dbReference type="GO" id="GO:0005654">
    <property type="term" value="C:nucleoplasm"/>
    <property type="evidence" value="ECO:0007669"/>
    <property type="project" value="TreeGrafter"/>
</dbReference>
<dbReference type="AlphaFoldDB" id="A0A267G7T1"/>
<dbReference type="InterPro" id="IPR032854">
    <property type="entry name" value="ALKBH3"/>
</dbReference>
<comment type="caution">
    <text evidence="4">The sequence shown here is derived from an EMBL/GenBank/DDBJ whole genome shotgun (WGS) entry which is preliminary data.</text>
</comment>
<protein>
    <recommendedName>
        <fullName evidence="3">C2H2-type domain-containing protein</fullName>
    </recommendedName>
</protein>
<dbReference type="InterPro" id="IPR027450">
    <property type="entry name" value="AlkB-like"/>
</dbReference>
<feature type="region of interest" description="Disordered" evidence="2">
    <location>
        <begin position="389"/>
        <end position="408"/>
    </location>
</feature>
<dbReference type="InterPro" id="IPR037151">
    <property type="entry name" value="AlkB-like_sf"/>
</dbReference>
<dbReference type="PANTHER" id="PTHR31212">
    <property type="entry name" value="ALPHA-KETOGLUTARATE-DEPENDENT DIOXYGENASE ALKB HOMOLOG 3"/>
    <property type="match status" value="1"/>
</dbReference>
<comment type="cofactor">
    <cofactor evidence="1">
        <name>Fe(2+)</name>
        <dbReference type="ChEBI" id="CHEBI:29033"/>
    </cofactor>
</comment>
<dbReference type="GO" id="GO:0051213">
    <property type="term" value="F:dioxygenase activity"/>
    <property type="evidence" value="ECO:0007669"/>
    <property type="project" value="InterPro"/>
</dbReference>
<keyword evidence="5" id="KW-1185">Reference proteome</keyword>
<dbReference type="GO" id="GO:0005739">
    <property type="term" value="C:mitochondrion"/>
    <property type="evidence" value="ECO:0007669"/>
    <property type="project" value="TreeGrafter"/>
</dbReference>
<dbReference type="Proteomes" id="UP000215902">
    <property type="component" value="Unassembled WGS sequence"/>
</dbReference>
<dbReference type="InterPro" id="IPR013087">
    <property type="entry name" value="Znf_C2H2_type"/>
</dbReference>
<dbReference type="OrthoDB" id="545910at2759"/>
<dbReference type="Gene3D" id="2.60.120.590">
    <property type="entry name" value="Alpha-ketoglutarate-dependent dioxygenase AlkB-like"/>
    <property type="match status" value="2"/>
</dbReference>
<dbReference type="SUPFAM" id="SSF51197">
    <property type="entry name" value="Clavaminate synthase-like"/>
    <property type="match status" value="1"/>
</dbReference>
<gene>
    <name evidence="4" type="ORF">BOX15_Mlig021122g2</name>
</gene>
<reference evidence="4 5" key="1">
    <citation type="submission" date="2017-06" db="EMBL/GenBank/DDBJ databases">
        <title>A platform for efficient transgenesis in Macrostomum lignano, a flatworm model organism for stem cell research.</title>
        <authorList>
            <person name="Berezikov E."/>
        </authorList>
    </citation>
    <scope>NUCLEOTIDE SEQUENCE [LARGE SCALE GENOMIC DNA]</scope>
    <source>
        <strain evidence="4">DV1</strain>
        <tissue evidence="4">Whole organism</tissue>
    </source>
</reference>
<name>A0A267G7T1_9PLAT</name>
<sequence length="708" mass="78953">SHLMDAKEILAINLKCSDHLNTIAYQCPECNYLGLRFDWLEEHVKQTHFNKCVLLQILECKACSMSTNSLSLLEQHSKLWHAGNVDYGIVHEILTNPQLIGSGHNDLPSCPSSIVNAMLCDSELAPRLRCTFSELLACSIELPEQEGSIYKIEKSGAYNLPDQVSLQSHNLPIRLTLVRRFLGPERVRLSRERILSNAEWPQPPPAGLPAEQRRSASSSKRLAAVQAAFLTLHLTATVAAWHPEEATLLKLLIEQVTGRLFNSAILWCLRQQHAVDWFAWSDCTVSNDRPLPGTTVAMLFLGDGERKLRLRRSNSKSKSEITLQSGDLCLMDGGYCFDNSWQQRLESGGVGSAKTALVACFMCCHHRRESEVLQPVDVSEAEGLIECSPKAETESEHADNGAANSEGASSVPKISFTALSDALTVALNSSLSQAVSEAVSTALIARAAEAQEAACQVDSNELDCLRKDAEKSAARCKSSTAGLPQINLLQLMYMAHGPVEINLPGSYQLDRTKDGVHACISFMPSFLNRTVGQNFMESLKQDLAWKQLTSTTKDGKERQEPRLTCYVGPDFEYYGNSLKNCNDWNPKLQDLKEIVEKAVGRQFNACMCYMYRNGRDSLGWHCEKEKPLGEHPYIAAVSLGQARYLEFSRKGREDRYVRLRSAHGDLVVTEGAIEDLYIHRVPKDPMARRTSYAFSFRWIEPTHRSDVV</sequence>
<evidence type="ECO:0000313" key="5">
    <source>
        <dbReference type="Proteomes" id="UP000215902"/>
    </source>
</evidence>
<accession>A0A267G7T1</accession>
<feature type="domain" description="C2H2-type" evidence="3">
    <location>
        <begin position="58"/>
        <end position="81"/>
    </location>
</feature>
<dbReference type="Gene3D" id="3.30.160.60">
    <property type="entry name" value="Classic Zinc Finger"/>
    <property type="match status" value="1"/>
</dbReference>
<proteinExistence type="predicted"/>
<evidence type="ECO:0000259" key="3">
    <source>
        <dbReference type="SMART" id="SM00355"/>
    </source>
</evidence>
<organism evidence="4 5">
    <name type="scientific">Macrostomum lignano</name>
    <dbReference type="NCBI Taxonomy" id="282301"/>
    <lineage>
        <taxon>Eukaryota</taxon>
        <taxon>Metazoa</taxon>
        <taxon>Spiralia</taxon>
        <taxon>Lophotrochozoa</taxon>
        <taxon>Platyhelminthes</taxon>
        <taxon>Rhabditophora</taxon>
        <taxon>Macrostomorpha</taxon>
        <taxon>Macrostomida</taxon>
        <taxon>Macrostomidae</taxon>
        <taxon>Macrostomum</taxon>
    </lineage>
</organism>
<dbReference type="EMBL" id="NIVC01000497">
    <property type="protein sequence ID" value="PAA82071.1"/>
    <property type="molecule type" value="Genomic_DNA"/>
</dbReference>